<keyword evidence="12" id="KW-0472">Membrane</keyword>
<proteinExistence type="inferred from homology"/>
<dbReference type="GO" id="GO:0016020">
    <property type="term" value="C:membrane"/>
    <property type="evidence" value="ECO:0007669"/>
    <property type="project" value="UniProtKB-SubCell"/>
</dbReference>
<feature type="binding site" description="axial binding residue" evidence="13">
    <location>
        <position position="367"/>
    </location>
    <ligand>
        <name>heme</name>
        <dbReference type="ChEBI" id="CHEBI:30413"/>
    </ligand>
    <ligandPart>
        <name>Fe</name>
        <dbReference type="ChEBI" id="CHEBI:18248"/>
    </ligandPart>
</feature>
<dbReference type="GO" id="GO:0005506">
    <property type="term" value="F:iron ion binding"/>
    <property type="evidence" value="ECO:0007669"/>
    <property type="project" value="InterPro"/>
</dbReference>
<evidence type="ECO:0000256" key="12">
    <source>
        <dbReference type="ARBA" id="ARBA00023136"/>
    </source>
</evidence>
<organism evidence="15 16">
    <name type="scientific">Obba rivulosa</name>
    <dbReference type="NCBI Taxonomy" id="1052685"/>
    <lineage>
        <taxon>Eukaryota</taxon>
        <taxon>Fungi</taxon>
        <taxon>Dikarya</taxon>
        <taxon>Basidiomycota</taxon>
        <taxon>Agaricomycotina</taxon>
        <taxon>Agaricomycetes</taxon>
        <taxon>Polyporales</taxon>
        <taxon>Gelatoporiaceae</taxon>
        <taxon>Obba</taxon>
    </lineage>
</organism>
<comment type="pathway">
    <text evidence="3">Secondary metabolite biosynthesis.</text>
</comment>
<evidence type="ECO:0000256" key="7">
    <source>
        <dbReference type="ARBA" id="ARBA00022723"/>
    </source>
</evidence>
<evidence type="ECO:0000256" key="2">
    <source>
        <dbReference type="ARBA" id="ARBA00004167"/>
    </source>
</evidence>
<keyword evidence="11 14" id="KW-0503">Monooxygenase</keyword>
<comment type="similarity">
    <text evidence="4 14">Belongs to the cytochrome P450 family.</text>
</comment>
<dbReference type="Proteomes" id="UP000250043">
    <property type="component" value="Unassembled WGS sequence"/>
</dbReference>
<evidence type="ECO:0000256" key="1">
    <source>
        <dbReference type="ARBA" id="ARBA00001971"/>
    </source>
</evidence>
<dbReference type="EMBL" id="KV722461">
    <property type="protein sequence ID" value="OCH88151.1"/>
    <property type="molecule type" value="Genomic_DNA"/>
</dbReference>
<keyword evidence="6" id="KW-0812">Transmembrane</keyword>
<evidence type="ECO:0000256" key="3">
    <source>
        <dbReference type="ARBA" id="ARBA00005179"/>
    </source>
</evidence>
<evidence type="ECO:0000256" key="10">
    <source>
        <dbReference type="ARBA" id="ARBA00023004"/>
    </source>
</evidence>
<dbReference type="AlphaFoldDB" id="A0A8E2DIM7"/>
<keyword evidence="5 13" id="KW-0349">Heme</keyword>
<dbReference type="InterPro" id="IPR036396">
    <property type="entry name" value="Cyt_P450_sf"/>
</dbReference>
<dbReference type="InterPro" id="IPR017972">
    <property type="entry name" value="Cyt_P450_CS"/>
</dbReference>
<evidence type="ECO:0000256" key="8">
    <source>
        <dbReference type="ARBA" id="ARBA00022989"/>
    </source>
</evidence>
<dbReference type="Gene3D" id="1.10.630.10">
    <property type="entry name" value="Cytochrome P450"/>
    <property type="match status" value="1"/>
</dbReference>
<dbReference type="PANTHER" id="PTHR46300:SF7">
    <property type="entry name" value="P450, PUTATIVE (EUROFUNG)-RELATED"/>
    <property type="match status" value="1"/>
</dbReference>
<evidence type="ECO:0000256" key="13">
    <source>
        <dbReference type="PIRSR" id="PIRSR602401-1"/>
    </source>
</evidence>
<name>A0A8E2DIM7_9APHY</name>
<keyword evidence="9 14" id="KW-0560">Oxidoreductase</keyword>
<evidence type="ECO:0000313" key="16">
    <source>
        <dbReference type="Proteomes" id="UP000250043"/>
    </source>
</evidence>
<evidence type="ECO:0000313" key="15">
    <source>
        <dbReference type="EMBL" id="OCH88151.1"/>
    </source>
</evidence>
<dbReference type="CDD" id="cd11065">
    <property type="entry name" value="CYP64-like"/>
    <property type="match status" value="1"/>
</dbReference>
<evidence type="ECO:0000256" key="5">
    <source>
        <dbReference type="ARBA" id="ARBA00022617"/>
    </source>
</evidence>
<dbReference type="OrthoDB" id="2789670at2759"/>
<dbReference type="InterPro" id="IPR002401">
    <property type="entry name" value="Cyt_P450_E_grp-I"/>
</dbReference>
<sequence length="439" mass="49666">MNILYLHSAEAAKDLLVKRGAVYSDRPPLVMTTEVCGYEPSPLISYGDKFRRQRSLMEQALGTSVIPTYYPLLEIGTCGLLHRLVTSPEEYDRHILRYAGALSLLVIYGHRVASNDDEMLNLADRTIDLLANDIVSAPPKGIWAVDVFPSLKHIPEWFPFASFKRKAAVWRTQLSDFYTLPFLEVKQKTADGTAVSSFCSMLLEEEKHLTAEKEYDIKWAANSIFTGSIDTTSSVIHHLLLFMILHPEKFAKAKEELDIVAKDRLPTFADRPLLPYVECILSEIFRLSCPLPLGLPHRLRKNDEYKGYIISEGSAVVANIMAMVRDETLFPDPEAFIPERYDPTVDEATRKARDPRQWIFGFGRRRCPGMHLAESSTWLAVVCILATLNVTKAIDSNGDAIEPEVKYENMVFRLPNKFTCKIQPRSEQHATLITGSVLE</sequence>
<keyword evidence="7 13" id="KW-0479">Metal-binding</keyword>
<keyword evidence="10 13" id="KW-0408">Iron</keyword>
<evidence type="ECO:0000256" key="9">
    <source>
        <dbReference type="ARBA" id="ARBA00023002"/>
    </source>
</evidence>
<keyword evidence="8" id="KW-1133">Transmembrane helix</keyword>
<evidence type="ECO:0000256" key="6">
    <source>
        <dbReference type="ARBA" id="ARBA00022692"/>
    </source>
</evidence>
<reference evidence="15 16" key="1">
    <citation type="submission" date="2016-07" db="EMBL/GenBank/DDBJ databases">
        <title>Draft genome of the white-rot fungus Obba rivulosa 3A-2.</title>
        <authorList>
            <consortium name="DOE Joint Genome Institute"/>
            <person name="Miettinen O."/>
            <person name="Riley R."/>
            <person name="Acob R."/>
            <person name="Barry K."/>
            <person name="Cullen D."/>
            <person name="De Vries R."/>
            <person name="Hainaut M."/>
            <person name="Hatakka A."/>
            <person name="Henrissat B."/>
            <person name="Hilden K."/>
            <person name="Kuo R."/>
            <person name="Labutti K."/>
            <person name="Lipzen A."/>
            <person name="Makela M.R."/>
            <person name="Sandor L."/>
            <person name="Spatafora J.W."/>
            <person name="Grigoriev I.V."/>
            <person name="Hibbett D.S."/>
        </authorList>
    </citation>
    <scope>NUCLEOTIDE SEQUENCE [LARGE SCALE GENOMIC DNA]</scope>
    <source>
        <strain evidence="15 16">3A-2</strain>
    </source>
</reference>
<dbReference type="InterPro" id="IPR001128">
    <property type="entry name" value="Cyt_P450"/>
</dbReference>
<dbReference type="Pfam" id="PF00067">
    <property type="entry name" value="p450"/>
    <property type="match status" value="1"/>
</dbReference>
<protein>
    <submittedName>
        <fullName evidence="15">Cytochrome P450</fullName>
    </submittedName>
</protein>
<dbReference type="PANTHER" id="PTHR46300">
    <property type="entry name" value="P450, PUTATIVE (EUROFUNG)-RELATED-RELATED"/>
    <property type="match status" value="1"/>
</dbReference>
<dbReference type="GO" id="GO:0020037">
    <property type="term" value="F:heme binding"/>
    <property type="evidence" value="ECO:0007669"/>
    <property type="project" value="InterPro"/>
</dbReference>
<dbReference type="PRINTS" id="PR00463">
    <property type="entry name" value="EP450I"/>
</dbReference>
<evidence type="ECO:0000256" key="14">
    <source>
        <dbReference type="RuleBase" id="RU000461"/>
    </source>
</evidence>
<comment type="subcellular location">
    <subcellularLocation>
        <location evidence="2">Membrane</location>
        <topology evidence="2">Single-pass membrane protein</topology>
    </subcellularLocation>
</comment>
<dbReference type="SUPFAM" id="SSF48264">
    <property type="entry name" value="Cytochrome P450"/>
    <property type="match status" value="1"/>
</dbReference>
<gene>
    <name evidence="15" type="ORF">OBBRIDRAFT_780661</name>
</gene>
<dbReference type="PROSITE" id="PS00086">
    <property type="entry name" value="CYTOCHROME_P450"/>
    <property type="match status" value="1"/>
</dbReference>
<keyword evidence="16" id="KW-1185">Reference proteome</keyword>
<comment type="cofactor">
    <cofactor evidence="1 13">
        <name>heme</name>
        <dbReference type="ChEBI" id="CHEBI:30413"/>
    </cofactor>
</comment>
<accession>A0A8E2DIM7</accession>
<dbReference type="GO" id="GO:0004497">
    <property type="term" value="F:monooxygenase activity"/>
    <property type="evidence" value="ECO:0007669"/>
    <property type="project" value="UniProtKB-KW"/>
</dbReference>
<dbReference type="GO" id="GO:0016705">
    <property type="term" value="F:oxidoreductase activity, acting on paired donors, with incorporation or reduction of molecular oxygen"/>
    <property type="evidence" value="ECO:0007669"/>
    <property type="project" value="InterPro"/>
</dbReference>
<evidence type="ECO:0000256" key="4">
    <source>
        <dbReference type="ARBA" id="ARBA00010617"/>
    </source>
</evidence>
<evidence type="ECO:0000256" key="11">
    <source>
        <dbReference type="ARBA" id="ARBA00023033"/>
    </source>
</evidence>
<dbReference type="InterPro" id="IPR050364">
    <property type="entry name" value="Cytochrome_P450_fung"/>
</dbReference>